<dbReference type="Proteomes" id="UP001610335">
    <property type="component" value="Unassembled WGS sequence"/>
</dbReference>
<dbReference type="EMBL" id="JBFXLS010000129">
    <property type="protein sequence ID" value="KAL2814235.1"/>
    <property type="molecule type" value="Genomic_DNA"/>
</dbReference>
<reference evidence="1 2" key="1">
    <citation type="submission" date="2024-07" db="EMBL/GenBank/DDBJ databases">
        <title>Section-level genome sequencing and comparative genomics of Aspergillus sections Usti and Cavernicolus.</title>
        <authorList>
            <consortium name="Lawrence Berkeley National Laboratory"/>
            <person name="Nybo J.L."/>
            <person name="Vesth T.C."/>
            <person name="Theobald S."/>
            <person name="Frisvad J.C."/>
            <person name="Larsen T.O."/>
            <person name="Kjaerboelling I."/>
            <person name="Rothschild-Mancinelli K."/>
            <person name="Lyhne E.K."/>
            <person name="Kogle M.E."/>
            <person name="Barry K."/>
            <person name="Clum A."/>
            <person name="Na H."/>
            <person name="Ledsgaard L."/>
            <person name="Lin J."/>
            <person name="Lipzen A."/>
            <person name="Kuo A."/>
            <person name="Riley R."/>
            <person name="Mondo S."/>
            <person name="LaButti K."/>
            <person name="Haridas S."/>
            <person name="Pangalinan J."/>
            <person name="Salamov A.A."/>
            <person name="Simmons B.A."/>
            <person name="Magnuson J.K."/>
            <person name="Chen J."/>
            <person name="Drula E."/>
            <person name="Henrissat B."/>
            <person name="Wiebenga A."/>
            <person name="Lubbers R.J."/>
            <person name="Gomes A.C."/>
            <person name="Makela M.R."/>
            <person name="Stajich J."/>
            <person name="Grigoriev I.V."/>
            <person name="Mortensen U.H."/>
            <person name="De vries R.P."/>
            <person name="Baker S.E."/>
            <person name="Andersen M.R."/>
        </authorList>
    </citation>
    <scope>NUCLEOTIDE SEQUENCE [LARGE SCALE GENOMIC DNA]</scope>
    <source>
        <strain evidence="1 2">CBS 600.67</strain>
    </source>
</reference>
<name>A0ABR4HFG8_9EURO</name>
<comment type="caution">
    <text evidence="1">The sequence shown here is derived from an EMBL/GenBank/DDBJ whole genome shotgun (WGS) entry which is preliminary data.</text>
</comment>
<protein>
    <submittedName>
        <fullName evidence="1">Uncharacterized protein</fullName>
    </submittedName>
</protein>
<sequence>MLKTRIVVLQHGEASRNLRWHGWLLESFGIPGRCYSSFDTPWANLIRPNAHWHHAWLEMSKSARG</sequence>
<proteinExistence type="predicted"/>
<evidence type="ECO:0000313" key="1">
    <source>
        <dbReference type="EMBL" id="KAL2814235.1"/>
    </source>
</evidence>
<keyword evidence="2" id="KW-1185">Reference proteome</keyword>
<organism evidence="1 2">
    <name type="scientific">Aspergillus cavernicola</name>
    <dbReference type="NCBI Taxonomy" id="176166"/>
    <lineage>
        <taxon>Eukaryota</taxon>
        <taxon>Fungi</taxon>
        <taxon>Dikarya</taxon>
        <taxon>Ascomycota</taxon>
        <taxon>Pezizomycotina</taxon>
        <taxon>Eurotiomycetes</taxon>
        <taxon>Eurotiomycetidae</taxon>
        <taxon>Eurotiales</taxon>
        <taxon>Aspergillaceae</taxon>
        <taxon>Aspergillus</taxon>
        <taxon>Aspergillus subgen. Nidulantes</taxon>
    </lineage>
</organism>
<accession>A0ABR4HFG8</accession>
<evidence type="ECO:0000313" key="2">
    <source>
        <dbReference type="Proteomes" id="UP001610335"/>
    </source>
</evidence>
<gene>
    <name evidence="1" type="ORF">BDW59DRAFT_154464</name>
</gene>